<reference evidence="2" key="1">
    <citation type="submission" date="2021-01" db="EMBL/GenBank/DDBJ databases">
        <title>Whole genome shotgun sequence of Actinoplanes rishiriensis NBRC 108556.</title>
        <authorList>
            <person name="Komaki H."/>
            <person name="Tamura T."/>
        </authorList>
    </citation>
    <scope>NUCLEOTIDE SEQUENCE</scope>
    <source>
        <strain evidence="2">NBRC 108556</strain>
    </source>
</reference>
<name>A0A919KAE9_9ACTN</name>
<evidence type="ECO:0000313" key="2">
    <source>
        <dbReference type="EMBL" id="GIF01713.1"/>
    </source>
</evidence>
<organism evidence="2 3">
    <name type="scientific">Paractinoplanes rishiriensis</name>
    <dbReference type="NCBI Taxonomy" id="1050105"/>
    <lineage>
        <taxon>Bacteria</taxon>
        <taxon>Bacillati</taxon>
        <taxon>Actinomycetota</taxon>
        <taxon>Actinomycetes</taxon>
        <taxon>Micromonosporales</taxon>
        <taxon>Micromonosporaceae</taxon>
        <taxon>Paractinoplanes</taxon>
    </lineage>
</organism>
<dbReference type="EMBL" id="BOMV01000110">
    <property type="protein sequence ID" value="GIF01713.1"/>
    <property type="molecule type" value="Genomic_DNA"/>
</dbReference>
<dbReference type="Proteomes" id="UP000636960">
    <property type="component" value="Unassembled WGS sequence"/>
</dbReference>
<protein>
    <recommendedName>
        <fullName evidence="1">MEDS domain-containing protein</fullName>
    </recommendedName>
</protein>
<dbReference type="AlphaFoldDB" id="A0A919KAE9"/>
<gene>
    <name evidence="2" type="ORF">Ari01nite_91770</name>
</gene>
<sequence length="202" mass="22008">MPLGDTYPEGAIIDPFAQVAAYAATTDQALAAGWTGLRVVADVTPLVRTPAKLDAFARYEYRIDRYSRDHPFRAMCAFDHAELGDDTIAQVACMHAESDPAVPFHLHACPPADGCAARTGELDWTTDDLFTAALRRADLAPAGHDVVLQAGGLRFADHRSLLRLQQYAEDHAITVVLRDASRATARLAGLLDLSRLRVEAQR</sequence>
<dbReference type="Pfam" id="PF14417">
    <property type="entry name" value="MEDS"/>
    <property type="match status" value="1"/>
</dbReference>
<comment type="caution">
    <text evidence="2">The sequence shown here is derived from an EMBL/GenBank/DDBJ whole genome shotgun (WGS) entry which is preliminary data.</text>
</comment>
<evidence type="ECO:0000313" key="3">
    <source>
        <dbReference type="Proteomes" id="UP000636960"/>
    </source>
</evidence>
<evidence type="ECO:0000259" key="1">
    <source>
        <dbReference type="Pfam" id="PF14417"/>
    </source>
</evidence>
<accession>A0A919KAE9</accession>
<proteinExistence type="predicted"/>
<feature type="domain" description="MEDS" evidence="1">
    <location>
        <begin position="2"/>
        <end position="95"/>
    </location>
</feature>
<dbReference type="InterPro" id="IPR025847">
    <property type="entry name" value="MEDS_domain"/>
</dbReference>
<keyword evidence="3" id="KW-1185">Reference proteome</keyword>